<dbReference type="Proteomes" id="UP000422232">
    <property type="component" value="Chromosome"/>
</dbReference>
<dbReference type="AlphaFoldDB" id="A0A9Q5VDC7"/>
<reference evidence="1 2" key="1">
    <citation type="submission" date="2019-04" db="EMBL/GenBank/DDBJ databases">
        <title>Complete genome sequencing of Piscirickettsia salmonis strain Psal-009.</title>
        <authorList>
            <person name="Schober I."/>
            <person name="Bunk B."/>
            <person name="Sproer C."/>
            <person name="Carril G.P."/>
            <person name="Riedel T."/>
            <person name="Flores-Herrera P.A."/>
            <person name="Nourdin-Galindo G."/>
            <person name="Marshall S.H."/>
            <person name="Overmann J."/>
        </authorList>
    </citation>
    <scope>NUCLEOTIDE SEQUENCE [LARGE SCALE GENOMIC DNA]</scope>
    <source>
        <strain evidence="1 2">Psal-009</strain>
    </source>
</reference>
<sequence length="179" mass="20618">MPKKFTEGPKEFLEIKVDIFLDLEEYADSNAVKTSLLCPTSWTESYQDRKCRRDFSRLAKATLAKDWQGYEGEIIPNDRESLIRLDKMRRDLNSLKSQLLTQVNHLKAFGKIVDKHIQIIDKYYYGTFLSSGFVSAHSHYAKTQSDAYHVRFLFIEAQLEAQQRNSHLAPAASAPDPSQ</sequence>
<proteinExistence type="predicted"/>
<keyword evidence="2" id="KW-1185">Reference proteome</keyword>
<name>A0A9Q5VDC7_PISSA</name>
<organism evidence="1 2">
    <name type="scientific">Piscirickettsia salmonis</name>
    <dbReference type="NCBI Taxonomy" id="1238"/>
    <lineage>
        <taxon>Bacteria</taxon>
        <taxon>Pseudomonadati</taxon>
        <taxon>Pseudomonadota</taxon>
        <taxon>Gammaproteobacteria</taxon>
        <taxon>Thiotrichales</taxon>
        <taxon>Piscirickettsiaceae</taxon>
        <taxon>Piscirickettsia</taxon>
    </lineage>
</organism>
<protein>
    <submittedName>
        <fullName evidence="1">Uncharacterized protein</fullName>
    </submittedName>
</protein>
<gene>
    <name evidence="1" type="ORF">Psal009_02029</name>
</gene>
<dbReference type="EMBL" id="CP038908">
    <property type="protein sequence ID" value="QGO06125.1"/>
    <property type="molecule type" value="Genomic_DNA"/>
</dbReference>
<dbReference type="GeneID" id="66741359"/>
<evidence type="ECO:0000313" key="2">
    <source>
        <dbReference type="Proteomes" id="UP000422232"/>
    </source>
</evidence>
<accession>A0A9Q5VDC7</accession>
<dbReference type="RefSeq" id="WP_016211648.1">
    <property type="nucleotide sequence ID" value="NZ_CP012413.1"/>
</dbReference>
<evidence type="ECO:0000313" key="1">
    <source>
        <dbReference type="EMBL" id="QGO06125.1"/>
    </source>
</evidence>